<dbReference type="SUPFAM" id="SSF53448">
    <property type="entry name" value="Nucleotide-diphospho-sugar transferases"/>
    <property type="match status" value="1"/>
</dbReference>
<feature type="binding site" evidence="17">
    <location>
        <position position="234"/>
    </location>
    <ligand>
        <name>Mg(2+)</name>
        <dbReference type="ChEBI" id="CHEBI:18420"/>
    </ligand>
</feature>
<evidence type="ECO:0000259" key="19">
    <source>
        <dbReference type="Pfam" id="PF12804"/>
    </source>
</evidence>
<feature type="binding site" evidence="17">
    <location>
        <position position="411"/>
    </location>
    <ligand>
        <name>acetyl-CoA</name>
        <dbReference type="ChEBI" id="CHEBI:57288"/>
    </ligand>
</feature>
<dbReference type="EC" id="2.3.1.157" evidence="17"/>
<feature type="binding site" evidence="17">
    <location>
        <position position="234"/>
    </location>
    <ligand>
        <name>UDP-N-acetyl-alpha-D-glucosamine</name>
        <dbReference type="ChEBI" id="CHEBI:57705"/>
    </ligand>
</feature>
<dbReference type="GO" id="GO:0009245">
    <property type="term" value="P:lipid A biosynthetic process"/>
    <property type="evidence" value="ECO:0007669"/>
    <property type="project" value="UniProtKB-UniRule"/>
</dbReference>
<feature type="binding site" evidence="17">
    <location>
        <position position="78"/>
    </location>
    <ligand>
        <name>UDP-N-acetyl-alpha-D-glucosamine</name>
        <dbReference type="ChEBI" id="CHEBI:57705"/>
    </ligand>
</feature>
<gene>
    <name evidence="17 20" type="primary">glmU</name>
    <name evidence="20" type="ORF">ET445_08705</name>
</gene>
<dbReference type="EMBL" id="CP035491">
    <property type="protein sequence ID" value="QAY73409.1"/>
    <property type="molecule type" value="Genomic_DNA"/>
</dbReference>
<protein>
    <recommendedName>
        <fullName evidence="17">Bifunctional protein GlmU</fullName>
    </recommendedName>
    <domain>
        <recommendedName>
            <fullName evidence="17">UDP-N-acetylglucosamine pyrophosphorylase</fullName>
            <ecNumber evidence="17">2.7.7.23</ecNumber>
        </recommendedName>
        <alternativeName>
            <fullName evidence="17">N-acetylglucosamine-1-phosphate uridyltransferase</fullName>
        </alternativeName>
    </domain>
    <domain>
        <recommendedName>
            <fullName evidence="17">Glucosamine-1-phosphate N-acetyltransferase</fullName>
            <ecNumber evidence="17">2.3.1.157</ecNumber>
        </recommendedName>
    </domain>
</protein>
<feature type="binding site" evidence="17">
    <location>
        <position position="339"/>
    </location>
    <ligand>
        <name>UDP-N-acetyl-alpha-D-glucosamine</name>
        <dbReference type="ChEBI" id="CHEBI:57705"/>
    </ligand>
</feature>
<keyword evidence="21" id="KW-1185">Reference proteome</keyword>
<keyword evidence="9 17" id="KW-0133">Cell shape</keyword>
<organism evidence="20 21">
    <name type="scientific">Agromyces protaetiae</name>
    <dbReference type="NCBI Taxonomy" id="2509455"/>
    <lineage>
        <taxon>Bacteria</taxon>
        <taxon>Bacillati</taxon>
        <taxon>Actinomycetota</taxon>
        <taxon>Actinomycetes</taxon>
        <taxon>Micrococcales</taxon>
        <taxon>Microbacteriaceae</taxon>
        <taxon>Agromyces</taxon>
    </lineage>
</organism>
<dbReference type="Gene3D" id="2.160.10.10">
    <property type="entry name" value="Hexapeptide repeat proteins"/>
    <property type="match status" value="1"/>
</dbReference>
<dbReference type="EC" id="2.7.7.23" evidence="17"/>
<dbReference type="UniPathway" id="UPA00973"/>
<dbReference type="Gene3D" id="3.90.550.10">
    <property type="entry name" value="Spore Coat Polysaccharide Biosynthesis Protein SpsA, Chain A"/>
    <property type="match status" value="1"/>
</dbReference>
<dbReference type="CDD" id="cd02540">
    <property type="entry name" value="GT2_GlmU_N_bac"/>
    <property type="match status" value="1"/>
</dbReference>
<feature type="binding site" evidence="17">
    <location>
        <begin position="392"/>
        <end position="393"/>
    </location>
    <ligand>
        <name>acetyl-CoA</name>
        <dbReference type="ChEBI" id="CHEBI:57288"/>
    </ligand>
</feature>
<keyword evidence="7 17" id="KW-0677">Repeat</keyword>
<feature type="binding site" evidence="17">
    <location>
        <position position="25"/>
    </location>
    <ligand>
        <name>UDP-N-acetyl-alpha-D-glucosamine</name>
        <dbReference type="ChEBI" id="CHEBI:57705"/>
    </ligand>
</feature>
<dbReference type="InterPro" id="IPR005882">
    <property type="entry name" value="Bifunctional_GlmU"/>
</dbReference>
<dbReference type="InterPro" id="IPR038009">
    <property type="entry name" value="GlmU_C_LbH"/>
</dbReference>
<comment type="pathway">
    <text evidence="17">Nucleotide-sugar biosynthesis; UDP-N-acetyl-alpha-D-glucosamine biosynthesis; N-acetyl-alpha-D-glucosamine 1-phosphate from alpha-D-glucosamine 6-phosphate (route II): step 2/2.</text>
</comment>
<evidence type="ECO:0000256" key="1">
    <source>
        <dbReference type="ARBA" id="ARBA00007707"/>
    </source>
</evidence>
<feature type="binding site" evidence="17">
    <location>
        <position position="357"/>
    </location>
    <ligand>
        <name>UDP-N-acetyl-alpha-D-glucosamine</name>
        <dbReference type="ChEBI" id="CHEBI:57705"/>
    </ligand>
</feature>
<reference evidence="20 21" key="1">
    <citation type="submission" date="2019-01" db="EMBL/GenBank/DDBJ databases">
        <title>Genome sequencing of strain FW100M-8.</title>
        <authorList>
            <person name="Heo J."/>
            <person name="Kim S.-J."/>
            <person name="Kim J.-S."/>
            <person name="Hong S.-B."/>
            <person name="Kwon S.-W."/>
        </authorList>
    </citation>
    <scope>NUCLEOTIDE SEQUENCE [LARGE SCALE GENOMIC DNA]</scope>
    <source>
        <strain evidence="20 21">FW100M-8</strain>
    </source>
</reference>
<feature type="binding site" evidence="17">
    <location>
        <position position="386"/>
    </location>
    <ligand>
        <name>acetyl-CoA</name>
        <dbReference type="ChEBI" id="CHEBI:57288"/>
    </ligand>
</feature>
<evidence type="ECO:0000256" key="16">
    <source>
        <dbReference type="ARBA" id="ARBA00049628"/>
    </source>
</evidence>
<keyword evidence="3 17" id="KW-0963">Cytoplasm</keyword>
<evidence type="ECO:0000256" key="18">
    <source>
        <dbReference type="SAM" id="MobiDB-lite"/>
    </source>
</evidence>
<comment type="pathway">
    <text evidence="17">Nucleotide-sugar biosynthesis; UDP-N-acetyl-alpha-D-glucosamine biosynthesis; UDP-N-acetyl-alpha-D-glucosamine from N-acetyl-alpha-D-glucosamine 1-phosphate: step 1/1.</text>
</comment>
<evidence type="ECO:0000256" key="12">
    <source>
        <dbReference type="ARBA" id="ARBA00023315"/>
    </source>
</evidence>
<evidence type="ECO:0000313" key="21">
    <source>
        <dbReference type="Proteomes" id="UP000291259"/>
    </source>
</evidence>
<evidence type="ECO:0000313" key="20">
    <source>
        <dbReference type="EMBL" id="QAY73409.1"/>
    </source>
</evidence>
<feature type="region of interest" description="Linker" evidence="17">
    <location>
        <begin position="237"/>
        <end position="257"/>
    </location>
</feature>
<dbReference type="UniPathway" id="UPA00113">
    <property type="reaction ID" value="UER00532"/>
</dbReference>
<dbReference type="NCBIfam" id="NF010932">
    <property type="entry name" value="PRK14352.1"/>
    <property type="match status" value="1"/>
</dbReference>
<feature type="binding site" evidence="17">
    <location>
        <position position="429"/>
    </location>
    <ligand>
        <name>acetyl-CoA</name>
        <dbReference type="ChEBI" id="CHEBI:57288"/>
    </ligand>
</feature>
<dbReference type="GO" id="GO:0008360">
    <property type="term" value="P:regulation of cell shape"/>
    <property type="evidence" value="ECO:0007669"/>
    <property type="project" value="UniProtKB-KW"/>
</dbReference>
<keyword evidence="10 17" id="KW-0573">Peptidoglycan synthesis</keyword>
<proteinExistence type="inferred from homology"/>
<feature type="region of interest" description="N-acetyltransferase" evidence="17">
    <location>
        <begin position="258"/>
        <end position="493"/>
    </location>
</feature>
<evidence type="ECO:0000256" key="13">
    <source>
        <dbReference type="ARBA" id="ARBA00023316"/>
    </source>
</evidence>
<feature type="region of interest" description="Disordered" evidence="18">
    <location>
        <begin position="464"/>
        <end position="493"/>
    </location>
</feature>
<feature type="binding site" evidence="17">
    <location>
        <position position="109"/>
    </location>
    <ligand>
        <name>Mg(2+)</name>
        <dbReference type="ChEBI" id="CHEBI:18420"/>
    </ligand>
</feature>
<dbReference type="PANTHER" id="PTHR43584:SF3">
    <property type="entry name" value="BIFUNCTIONAL PROTEIN GLMU"/>
    <property type="match status" value="1"/>
</dbReference>
<comment type="caution">
    <text evidence="17">Lacks conserved residue(s) required for the propagation of feature annotation.</text>
</comment>
<evidence type="ECO:0000256" key="11">
    <source>
        <dbReference type="ARBA" id="ARBA00023268"/>
    </source>
</evidence>
<dbReference type="GO" id="GO:0005737">
    <property type="term" value="C:cytoplasm"/>
    <property type="evidence" value="ECO:0007669"/>
    <property type="project" value="UniProtKB-SubCell"/>
</dbReference>
<feature type="active site" description="Proton acceptor" evidence="17">
    <location>
        <position position="369"/>
    </location>
</feature>
<dbReference type="Pfam" id="PF12804">
    <property type="entry name" value="NTP_transf_3"/>
    <property type="match status" value="1"/>
</dbReference>
<dbReference type="GO" id="GO:0000902">
    <property type="term" value="P:cell morphogenesis"/>
    <property type="evidence" value="ECO:0007669"/>
    <property type="project" value="UniProtKB-UniRule"/>
</dbReference>
<dbReference type="GO" id="GO:0009252">
    <property type="term" value="P:peptidoglycan biosynthetic process"/>
    <property type="evidence" value="ECO:0007669"/>
    <property type="project" value="UniProtKB-UniRule"/>
</dbReference>
<evidence type="ECO:0000256" key="4">
    <source>
        <dbReference type="ARBA" id="ARBA00022679"/>
    </source>
</evidence>
<feature type="binding site" evidence="17">
    <location>
        <begin position="83"/>
        <end position="84"/>
    </location>
    <ligand>
        <name>UDP-N-acetyl-alpha-D-glucosamine</name>
        <dbReference type="ChEBI" id="CHEBI:57705"/>
    </ligand>
</feature>
<keyword evidence="8 17" id="KW-0460">Magnesium</keyword>
<dbReference type="Proteomes" id="UP000291259">
    <property type="component" value="Chromosome"/>
</dbReference>
<dbReference type="InterPro" id="IPR050065">
    <property type="entry name" value="GlmU-like"/>
</dbReference>
<accession>A0A4P6FG51</accession>
<feature type="binding site" evidence="17">
    <location>
        <begin position="11"/>
        <end position="14"/>
    </location>
    <ligand>
        <name>UDP-N-acetyl-alpha-D-glucosamine</name>
        <dbReference type="ChEBI" id="CHEBI:57705"/>
    </ligand>
</feature>
<dbReference type="InterPro" id="IPR011004">
    <property type="entry name" value="Trimer_LpxA-like_sf"/>
</dbReference>
<evidence type="ECO:0000256" key="6">
    <source>
        <dbReference type="ARBA" id="ARBA00022723"/>
    </source>
</evidence>
<dbReference type="PANTHER" id="PTHR43584">
    <property type="entry name" value="NUCLEOTIDYL TRANSFERASE"/>
    <property type="match status" value="1"/>
</dbReference>
<comment type="function">
    <text evidence="16 17">Catalyzes the last two sequential reactions in the de novo biosynthetic pathway for UDP-N-acetylglucosamine (UDP-GlcNAc). The C-terminal domain catalyzes the transfer of acetyl group from acetyl coenzyme A to glucosamine-1-phosphate (GlcN-1-P) to produce N-acetylglucosamine-1-phosphate (GlcNAc-1-P), which is converted into UDP-GlcNAc by the transfer of uridine 5-monophosphate (from uridine 5-triphosphate), a reaction catalyzed by the N-terminal domain.</text>
</comment>
<evidence type="ECO:0000256" key="17">
    <source>
        <dbReference type="HAMAP-Rule" id="MF_01631"/>
    </source>
</evidence>
<keyword evidence="5 17" id="KW-0548">Nucleotidyltransferase</keyword>
<evidence type="ECO:0000256" key="7">
    <source>
        <dbReference type="ARBA" id="ARBA00022737"/>
    </source>
</evidence>
<evidence type="ECO:0000256" key="2">
    <source>
        <dbReference type="ARBA" id="ARBA00007947"/>
    </source>
</evidence>
<evidence type="ECO:0000256" key="3">
    <source>
        <dbReference type="ARBA" id="ARBA00022490"/>
    </source>
</evidence>
<dbReference type="GO" id="GO:0019134">
    <property type="term" value="F:glucosamine-1-phosphate N-acetyltransferase activity"/>
    <property type="evidence" value="ECO:0007669"/>
    <property type="project" value="UniProtKB-UniRule"/>
</dbReference>
<dbReference type="AlphaFoldDB" id="A0A4P6FG51"/>
<feature type="compositionally biased region" description="Low complexity" evidence="18">
    <location>
        <begin position="464"/>
        <end position="476"/>
    </location>
</feature>
<feature type="region of interest" description="Pyrophosphorylase" evidence="17">
    <location>
        <begin position="1"/>
        <end position="236"/>
    </location>
</feature>
<dbReference type="GO" id="GO:0000287">
    <property type="term" value="F:magnesium ion binding"/>
    <property type="evidence" value="ECO:0007669"/>
    <property type="project" value="UniProtKB-UniRule"/>
</dbReference>
<name>A0A4P6FG51_9MICO</name>
<feature type="binding site" evidence="17">
    <location>
        <position position="146"/>
    </location>
    <ligand>
        <name>UDP-N-acetyl-alpha-D-glucosamine</name>
        <dbReference type="ChEBI" id="CHEBI:57705"/>
    </ligand>
</feature>
<keyword evidence="4 17" id="KW-0808">Transferase</keyword>
<dbReference type="GO" id="GO:0003977">
    <property type="term" value="F:UDP-N-acetylglucosamine diphosphorylase activity"/>
    <property type="evidence" value="ECO:0007669"/>
    <property type="project" value="UniProtKB-UniRule"/>
</dbReference>
<comment type="cofactor">
    <cofactor evidence="17">
        <name>Mg(2+)</name>
        <dbReference type="ChEBI" id="CHEBI:18420"/>
    </cofactor>
    <text evidence="17">Binds 1 Mg(2+) ion per subunit.</text>
</comment>
<evidence type="ECO:0000256" key="14">
    <source>
        <dbReference type="ARBA" id="ARBA00048247"/>
    </source>
</evidence>
<dbReference type="RefSeq" id="WP_129190629.1">
    <property type="nucleotide sequence ID" value="NZ_CP035491.1"/>
</dbReference>
<dbReference type="GO" id="GO:0016020">
    <property type="term" value="C:membrane"/>
    <property type="evidence" value="ECO:0007669"/>
    <property type="project" value="GOC"/>
</dbReference>
<feature type="domain" description="MobA-like NTP transferase" evidence="19">
    <location>
        <begin position="9"/>
        <end position="142"/>
    </location>
</feature>
<comment type="catalytic activity">
    <reaction evidence="14 17">
        <text>alpha-D-glucosamine 1-phosphate + acetyl-CoA = N-acetyl-alpha-D-glucosamine 1-phosphate + CoA + H(+)</text>
        <dbReference type="Rhea" id="RHEA:13725"/>
        <dbReference type="ChEBI" id="CHEBI:15378"/>
        <dbReference type="ChEBI" id="CHEBI:57287"/>
        <dbReference type="ChEBI" id="CHEBI:57288"/>
        <dbReference type="ChEBI" id="CHEBI:57776"/>
        <dbReference type="ChEBI" id="CHEBI:58516"/>
        <dbReference type="EC" id="2.3.1.157"/>
    </reaction>
</comment>
<comment type="catalytic activity">
    <reaction evidence="15 17">
        <text>N-acetyl-alpha-D-glucosamine 1-phosphate + UTP + H(+) = UDP-N-acetyl-alpha-D-glucosamine + diphosphate</text>
        <dbReference type="Rhea" id="RHEA:13509"/>
        <dbReference type="ChEBI" id="CHEBI:15378"/>
        <dbReference type="ChEBI" id="CHEBI:33019"/>
        <dbReference type="ChEBI" id="CHEBI:46398"/>
        <dbReference type="ChEBI" id="CHEBI:57705"/>
        <dbReference type="ChEBI" id="CHEBI:57776"/>
        <dbReference type="EC" id="2.7.7.23"/>
    </reaction>
</comment>
<dbReference type="KEGG" id="agf:ET445_08705"/>
<dbReference type="GO" id="GO:0006048">
    <property type="term" value="P:UDP-N-acetylglucosamine biosynthetic process"/>
    <property type="evidence" value="ECO:0007669"/>
    <property type="project" value="UniProtKB-UniPathway"/>
</dbReference>
<evidence type="ECO:0000256" key="5">
    <source>
        <dbReference type="ARBA" id="ARBA00022695"/>
    </source>
</evidence>
<evidence type="ECO:0000256" key="10">
    <source>
        <dbReference type="ARBA" id="ARBA00022984"/>
    </source>
</evidence>
<comment type="similarity">
    <text evidence="2 17">In the N-terminal section; belongs to the N-acetylglucosamine-1-phosphate uridyltransferase family.</text>
</comment>
<dbReference type="SUPFAM" id="SSF51161">
    <property type="entry name" value="Trimeric LpxA-like enzymes"/>
    <property type="match status" value="1"/>
</dbReference>
<keyword evidence="13 17" id="KW-0961">Cell wall biogenesis/degradation</keyword>
<evidence type="ECO:0000256" key="15">
    <source>
        <dbReference type="ARBA" id="ARBA00048493"/>
    </source>
</evidence>
<comment type="subcellular location">
    <subcellularLocation>
        <location evidence="17">Cytoplasm</location>
    </subcellularLocation>
</comment>
<dbReference type="NCBIfam" id="TIGR01173">
    <property type="entry name" value="glmU"/>
    <property type="match status" value="1"/>
</dbReference>
<dbReference type="InterPro" id="IPR029044">
    <property type="entry name" value="Nucleotide-diphossugar_trans"/>
</dbReference>
<dbReference type="InterPro" id="IPR025877">
    <property type="entry name" value="MobA-like_NTP_Trfase"/>
</dbReference>
<evidence type="ECO:0000256" key="9">
    <source>
        <dbReference type="ARBA" id="ARBA00022960"/>
    </source>
</evidence>
<comment type="subunit">
    <text evidence="17">Homotrimer.</text>
</comment>
<evidence type="ECO:0000256" key="8">
    <source>
        <dbReference type="ARBA" id="ARBA00022842"/>
    </source>
</evidence>
<feature type="binding site" evidence="17">
    <location>
        <position position="176"/>
    </location>
    <ligand>
        <name>UDP-N-acetyl-alpha-D-glucosamine</name>
        <dbReference type="ChEBI" id="CHEBI:57705"/>
    </ligand>
</feature>
<keyword evidence="6 17" id="KW-0479">Metal-binding</keyword>
<dbReference type="CDD" id="cd03353">
    <property type="entry name" value="LbH_GlmU_C"/>
    <property type="match status" value="1"/>
</dbReference>
<keyword evidence="12 17" id="KW-0012">Acyltransferase</keyword>
<comment type="similarity">
    <text evidence="1 17">In the C-terminal section; belongs to the transferase hexapeptide repeat family.</text>
</comment>
<comment type="pathway">
    <text evidence="17">Bacterial outer membrane biogenesis; LPS lipid A biosynthesis.</text>
</comment>
<dbReference type="HAMAP" id="MF_01631">
    <property type="entry name" value="GlmU"/>
    <property type="match status" value="1"/>
</dbReference>
<dbReference type="GO" id="GO:0071555">
    <property type="term" value="P:cell wall organization"/>
    <property type="evidence" value="ECO:0007669"/>
    <property type="project" value="UniProtKB-KW"/>
</dbReference>
<feature type="binding site" evidence="17">
    <location>
        <position position="161"/>
    </location>
    <ligand>
        <name>UDP-N-acetyl-alpha-D-glucosamine</name>
        <dbReference type="ChEBI" id="CHEBI:57705"/>
    </ligand>
</feature>
<feature type="binding site" evidence="17">
    <location>
        <position position="372"/>
    </location>
    <ligand>
        <name>UDP-N-acetyl-alpha-D-glucosamine</name>
        <dbReference type="ChEBI" id="CHEBI:57705"/>
    </ligand>
</feature>
<dbReference type="OrthoDB" id="9775031at2"/>
<keyword evidence="11 17" id="KW-0511">Multifunctional enzyme</keyword>
<sequence length="493" mass="51157">MTDEHLAIIVLAAGQGTRMKSRLPKMLHPLAGVPLVGHVLATARALDAAHVLAVVRHERDLVAAVIERDFPGTVVVDQDDVDGTGRAVELAAAALPEGFEGEVLVLNGDVPLLDADSLREFLAQHRATASEASVLSARYDDPTGYGRIVRDPSGRFDRIVEQKDATAEERAIDEINAGIYAFGAAALRDQLANVTTDNAQGEKYLTDVIGLLRAAGSEVEAVPVAEPWLVAGVNDRAQLSETAARLNALIVRGWQLNGVTIEDPATTWIDLAVAIEPDVTIRPGTQLKGATVIATGAIVGPDTTLVDCEIGERAEVKRTDATLAVIGADASVGPFSYLRPGTVLDADGKIGAFVETKNAHIGAGSKVPHLSYIGDTEIGVGSNVGAGSITANYDGVNKHRTTIGSHVRTGSHGVFVAPVTIGDGAYTGAGTVVRKDVPAGALAVNVAPQRNIEGWVRQHRAGTAAADAAEAAAEAAGVTESDDRSPASPVEGQ</sequence>
<feature type="binding site" evidence="17">
    <location>
        <position position="383"/>
    </location>
    <ligand>
        <name>UDP-N-acetyl-alpha-D-glucosamine</name>
        <dbReference type="ChEBI" id="CHEBI:57705"/>
    </ligand>
</feature>